<dbReference type="InterPro" id="IPR015424">
    <property type="entry name" value="PyrdxlP-dep_Trfase"/>
</dbReference>
<dbReference type="Gene3D" id="3.90.1150.10">
    <property type="entry name" value="Aspartate Aminotransferase, domain 1"/>
    <property type="match status" value="1"/>
</dbReference>
<proteinExistence type="predicted"/>
<comment type="cofactor">
    <cofactor evidence="1">
        <name>pyridoxal 5'-phosphate</name>
        <dbReference type="ChEBI" id="CHEBI:597326"/>
    </cofactor>
</comment>
<dbReference type="Pfam" id="PF00155">
    <property type="entry name" value="Aminotran_1_2"/>
    <property type="match status" value="1"/>
</dbReference>
<protein>
    <recommendedName>
        <fullName evidence="2">Putative 8-amino-7-oxononanoate synthase</fullName>
    </recommendedName>
</protein>
<reference evidence="6 7" key="1">
    <citation type="submission" date="2020-02" db="EMBL/GenBank/DDBJ databases">
        <authorList>
            <person name="Yang Z."/>
        </authorList>
    </citation>
    <scope>NUCLEOTIDE SEQUENCE [LARGE SCALE GENOMIC DNA]</scope>
    <source>
        <strain evidence="6 7">HX-7-9</strain>
    </source>
</reference>
<name>A0A6B2KT00_9NEIS</name>
<dbReference type="PANTHER" id="PTHR42832">
    <property type="entry name" value="AMINO ACID AMINOTRANSFERASE"/>
    <property type="match status" value="1"/>
</dbReference>
<dbReference type="GO" id="GO:0030170">
    <property type="term" value="F:pyridoxal phosphate binding"/>
    <property type="evidence" value="ECO:0007669"/>
    <property type="project" value="InterPro"/>
</dbReference>
<dbReference type="Gene3D" id="3.40.640.10">
    <property type="entry name" value="Type I PLP-dependent aspartate aminotransferase-like (Major domain)"/>
    <property type="match status" value="1"/>
</dbReference>
<keyword evidence="4 6" id="KW-0808">Transferase</keyword>
<dbReference type="GO" id="GO:0009016">
    <property type="term" value="F:succinyldiaminopimelate transaminase activity"/>
    <property type="evidence" value="ECO:0007669"/>
    <property type="project" value="InterPro"/>
</dbReference>
<comment type="caution">
    <text evidence="6">The sequence shown here is derived from an EMBL/GenBank/DDBJ whole genome shotgun (WGS) entry which is preliminary data.</text>
</comment>
<evidence type="ECO:0000256" key="4">
    <source>
        <dbReference type="ARBA" id="ARBA00022679"/>
    </source>
</evidence>
<keyword evidence="7" id="KW-1185">Reference proteome</keyword>
<organism evidence="6 7">
    <name type="scientific">Crenobacter caeni</name>
    <dbReference type="NCBI Taxonomy" id="2705474"/>
    <lineage>
        <taxon>Bacteria</taxon>
        <taxon>Pseudomonadati</taxon>
        <taxon>Pseudomonadota</taxon>
        <taxon>Betaproteobacteria</taxon>
        <taxon>Neisseriales</taxon>
        <taxon>Neisseriaceae</taxon>
        <taxon>Crenobacter</taxon>
    </lineage>
</organism>
<dbReference type="InterPro" id="IPR019878">
    <property type="entry name" value="DapC_beta/gammaproteobac"/>
</dbReference>
<dbReference type="GO" id="GO:0009089">
    <property type="term" value="P:lysine biosynthetic process via diaminopimelate"/>
    <property type="evidence" value="ECO:0007669"/>
    <property type="project" value="InterPro"/>
</dbReference>
<evidence type="ECO:0000259" key="5">
    <source>
        <dbReference type="Pfam" id="PF00155"/>
    </source>
</evidence>
<dbReference type="CDD" id="cd00609">
    <property type="entry name" value="AAT_like"/>
    <property type="match status" value="1"/>
</dbReference>
<evidence type="ECO:0000313" key="7">
    <source>
        <dbReference type="Proteomes" id="UP000482578"/>
    </source>
</evidence>
<keyword evidence="3 6" id="KW-0032">Aminotransferase</keyword>
<evidence type="ECO:0000313" key="6">
    <source>
        <dbReference type="EMBL" id="NDV13376.1"/>
    </source>
</evidence>
<dbReference type="InterPro" id="IPR015422">
    <property type="entry name" value="PyrdxlP-dep_Trfase_small"/>
</dbReference>
<dbReference type="InterPro" id="IPR015421">
    <property type="entry name" value="PyrdxlP-dep_Trfase_major"/>
</dbReference>
<evidence type="ECO:0000256" key="2">
    <source>
        <dbReference type="ARBA" id="ARBA00021531"/>
    </source>
</evidence>
<gene>
    <name evidence="6" type="ORF">GZH52_11330</name>
</gene>
<accession>A0A6B2KT00</accession>
<dbReference type="NCBIfam" id="TIGR03538">
    <property type="entry name" value="DapC_gpp"/>
    <property type="match status" value="1"/>
</dbReference>
<dbReference type="InterPro" id="IPR004839">
    <property type="entry name" value="Aminotransferase_I/II_large"/>
</dbReference>
<dbReference type="InterPro" id="IPR050881">
    <property type="entry name" value="LL-DAP_aminotransferase"/>
</dbReference>
<sequence>MISFCGSAQRRPTVNPDLDRLQPYPFQRLRALLAGARPNGQLAHVNLSIGEPKHPTPALLTDALVGKLDGLSGYPATLGTDALREACAAWAFRRYGVTLDAAREVLPVNGSREALFSFVQAVVDRSRDAVVISPNPFYQIYEGAALLAGAEPFYVNCTAGSSFLPDWSAVDEATWQRTQLVIVCSPGNPTGAVMDLDDWRELFALSDRYGFVIASDECYSEIHFGTPPLGGLEAANKLGRGFERLVMFTSLSKRSNAPGLRSGFVAGDAALLERFLLYRTYHGSAMSLPVQAASIAAWGDEAHVVANRDAYQAKFDAVLPILGDVLEVQRPDASFYLWAKVPGSDDTAFARALFEEAHVTVLPGSFLARDAHGENPGLGYIRIALVAPLAECTDAAHRIARFIRQHYR</sequence>
<dbReference type="Proteomes" id="UP000482578">
    <property type="component" value="Unassembled WGS sequence"/>
</dbReference>
<dbReference type="EMBL" id="JAAGAA010000009">
    <property type="protein sequence ID" value="NDV13376.1"/>
    <property type="molecule type" value="Genomic_DNA"/>
</dbReference>
<dbReference type="AlphaFoldDB" id="A0A6B2KT00"/>
<dbReference type="PANTHER" id="PTHR42832:SF3">
    <property type="entry name" value="L-GLUTAMINE--4-(METHYLSULFANYL)-2-OXOBUTANOATE AMINOTRANSFERASE"/>
    <property type="match status" value="1"/>
</dbReference>
<feature type="domain" description="Aminotransferase class I/classII large" evidence="5">
    <location>
        <begin position="45"/>
        <end position="398"/>
    </location>
</feature>
<evidence type="ECO:0000256" key="3">
    <source>
        <dbReference type="ARBA" id="ARBA00022576"/>
    </source>
</evidence>
<dbReference type="SUPFAM" id="SSF53383">
    <property type="entry name" value="PLP-dependent transferases"/>
    <property type="match status" value="1"/>
</dbReference>
<evidence type="ECO:0000256" key="1">
    <source>
        <dbReference type="ARBA" id="ARBA00001933"/>
    </source>
</evidence>